<protein>
    <submittedName>
        <fullName evidence="5">Putative extracellular ligand-binding receptor</fullName>
    </submittedName>
</protein>
<evidence type="ECO:0000256" key="1">
    <source>
        <dbReference type="ARBA" id="ARBA00010062"/>
    </source>
</evidence>
<dbReference type="PANTHER" id="PTHR30483:SF37">
    <property type="entry name" value="ABC TRANSPORTER SUBSTRATE-BINDING PROTEIN"/>
    <property type="match status" value="1"/>
</dbReference>
<gene>
    <name evidence="5" type="ORF">MAIT1_03783</name>
</gene>
<dbReference type="EMBL" id="LVJN01000019">
    <property type="protein sequence ID" value="OSM03969.1"/>
    <property type="molecule type" value="Genomic_DNA"/>
</dbReference>
<dbReference type="PANTHER" id="PTHR30483">
    <property type="entry name" value="LEUCINE-SPECIFIC-BINDING PROTEIN"/>
    <property type="match status" value="1"/>
</dbReference>
<dbReference type="Gene3D" id="3.40.50.2300">
    <property type="match status" value="2"/>
</dbReference>
<dbReference type="AlphaFoldDB" id="A0A1Y2K416"/>
<comment type="similarity">
    <text evidence="1">Belongs to the leucine-binding protein family.</text>
</comment>
<reference evidence="5 6" key="1">
    <citation type="journal article" date="2016" name="BMC Genomics">
        <title>Combined genomic and structural analyses of a cultured magnetotactic bacterium reveals its niche adaptation to a dynamic environment.</title>
        <authorList>
            <person name="Araujo A.C."/>
            <person name="Morillo V."/>
            <person name="Cypriano J."/>
            <person name="Teixeira L.C."/>
            <person name="Leao P."/>
            <person name="Lyra S."/>
            <person name="Almeida L.G."/>
            <person name="Bazylinski D.A."/>
            <person name="Vasconcellos A.T."/>
            <person name="Abreu F."/>
            <person name="Lins U."/>
        </authorList>
    </citation>
    <scope>NUCLEOTIDE SEQUENCE [LARGE SCALE GENOMIC DNA]</scope>
    <source>
        <strain evidence="5 6">IT-1</strain>
    </source>
</reference>
<comment type="caution">
    <text evidence="5">The sequence shown here is derived from an EMBL/GenBank/DDBJ whole genome shotgun (WGS) entry which is preliminary data.</text>
</comment>
<evidence type="ECO:0000256" key="3">
    <source>
        <dbReference type="SAM" id="SignalP"/>
    </source>
</evidence>
<dbReference type="GO" id="GO:0006865">
    <property type="term" value="P:amino acid transport"/>
    <property type="evidence" value="ECO:0007669"/>
    <property type="project" value="UniProtKB-KW"/>
</dbReference>
<proteinExistence type="inferred from homology"/>
<dbReference type="Proteomes" id="UP000194003">
    <property type="component" value="Unassembled WGS sequence"/>
</dbReference>
<name>A0A1Y2K416_9PROT</name>
<dbReference type="InterPro" id="IPR028081">
    <property type="entry name" value="Leu-bd"/>
</dbReference>
<evidence type="ECO:0000313" key="6">
    <source>
        <dbReference type="Proteomes" id="UP000194003"/>
    </source>
</evidence>
<dbReference type="SUPFAM" id="SSF53822">
    <property type="entry name" value="Periplasmic binding protein-like I"/>
    <property type="match status" value="1"/>
</dbReference>
<feature type="domain" description="Leucine-binding protein" evidence="4">
    <location>
        <begin position="44"/>
        <end position="384"/>
    </location>
</feature>
<organism evidence="5 6">
    <name type="scientific">Magnetofaba australis IT-1</name>
    <dbReference type="NCBI Taxonomy" id="1434232"/>
    <lineage>
        <taxon>Bacteria</taxon>
        <taxon>Pseudomonadati</taxon>
        <taxon>Pseudomonadota</taxon>
        <taxon>Magnetococcia</taxon>
        <taxon>Magnetococcales</taxon>
        <taxon>Magnetococcaceae</taxon>
        <taxon>Magnetofaba</taxon>
    </lineage>
</organism>
<evidence type="ECO:0000313" key="5">
    <source>
        <dbReference type="EMBL" id="OSM03969.1"/>
    </source>
</evidence>
<accession>A0A1Y2K416</accession>
<dbReference type="InterPro" id="IPR028082">
    <property type="entry name" value="Peripla_BP_I"/>
</dbReference>
<keyword evidence="6" id="KW-1185">Reference proteome</keyword>
<feature type="chain" id="PRO_5013231707" evidence="3">
    <location>
        <begin position="41"/>
        <end position="410"/>
    </location>
</feature>
<feature type="signal peptide" evidence="3">
    <location>
        <begin position="1"/>
        <end position="40"/>
    </location>
</feature>
<evidence type="ECO:0000259" key="4">
    <source>
        <dbReference type="Pfam" id="PF13458"/>
    </source>
</evidence>
<evidence type="ECO:0000256" key="2">
    <source>
        <dbReference type="ARBA" id="ARBA00022729"/>
    </source>
</evidence>
<dbReference type="InterPro" id="IPR051010">
    <property type="entry name" value="BCAA_transport"/>
</dbReference>
<dbReference type="STRING" id="1434232.MAIT1_03783"/>
<dbReference type="Pfam" id="PF13458">
    <property type="entry name" value="Peripla_BP_6"/>
    <property type="match status" value="1"/>
</dbReference>
<keyword evidence="5" id="KW-0675">Receptor</keyword>
<keyword evidence="2 3" id="KW-0732">Signal</keyword>
<dbReference type="CDD" id="cd06338">
    <property type="entry name" value="PBP1_ABC_ligand_binding-like"/>
    <property type="match status" value="1"/>
</dbReference>
<sequence>MMGAEHSNREAATGIGRALARLLTALALLVSLFAAPSAQADANPITIGVTLGLSGKFAPMAAMSANGYRLWEAHVNAQGGLLGRPVKLIIYDDHSDKQRAIALYEKLINADRVDLLFGPYSSSVTAAVAPLAERHGYPMLAAGAAADTLWRQGYKHLFGLFIPASRYAVGFLEMIALNGIQHIALVGADDPFSQSILDGARDWGRKFGLHVTIEESFHKGEHHLTPLAERLAKAAPEAVIMCGHFDEAVDLRRALAAVKFSPRAYFATVGPAMESFRERLGAKLAEGVFSSSQWEVGARYTPNDEEIFLHPFIERFGVTPSYQAADAFAAAQILAYAIRKTGSIERPALRDQLAKMNAVSIIGHYGVDRNGMQIKHFSLTTQWIQGRKQIVWPEQLASAPPQFDSLSPLQ</sequence>